<sequence length="302" mass="32633">MAFKALSSAPSSLLSKPRSIVTISNLRATQTPKLAAIPPFQCRFNSTDAVPATEAKTTDETIPEAPSSAEVADVKEAESAQEAQAEAVGAVTDGAFTSAGAAQAATGASTGRKPTRGHVTPGDPEATIYVGNLFFEVSEDALRDLFGAFGPVKGVKIVYDPSGTSRGFGYVDFENAESAQRAIEEMNQQVFQGRRLAVQVHRPRTQAPRRNPNVPSKTLFVGNMSYDMSDKDLNELFRDVRNVVDVRVAIDRRTGQPRGFAHADFTDVESATAARELLEGREVYGRQLRIDYSFSSARTKPE</sequence>
<feature type="compositionally biased region" description="Low complexity" evidence="3">
    <location>
        <begin position="102"/>
        <end position="111"/>
    </location>
</feature>
<reference evidence="5" key="1">
    <citation type="journal article" date="2020" name="Stud. Mycol.">
        <title>101 Dothideomycetes genomes: a test case for predicting lifestyles and emergence of pathogens.</title>
        <authorList>
            <person name="Haridas S."/>
            <person name="Albert R."/>
            <person name="Binder M."/>
            <person name="Bloem J."/>
            <person name="Labutti K."/>
            <person name="Salamov A."/>
            <person name="Andreopoulos B."/>
            <person name="Baker S."/>
            <person name="Barry K."/>
            <person name="Bills G."/>
            <person name="Bluhm B."/>
            <person name="Cannon C."/>
            <person name="Castanera R."/>
            <person name="Culley D."/>
            <person name="Daum C."/>
            <person name="Ezra D."/>
            <person name="Gonzalez J."/>
            <person name="Henrissat B."/>
            <person name="Kuo A."/>
            <person name="Liang C."/>
            <person name="Lipzen A."/>
            <person name="Lutzoni F."/>
            <person name="Magnuson J."/>
            <person name="Mondo S."/>
            <person name="Nolan M."/>
            <person name="Ohm R."/>
            <person name="Pangilinan J."/>
            <person name="Park H.-J."/>
            <person name="Ramirez L."/>
            <person name="Alfaro M."/>
            <person name="Sun H."/>
            <person name="Tritt A."/>
            <person name="Yoshinaga Y."/>
            <person name="Zwiers L.-H."/>
            <person name="Turgeon B."/>
            <person name="Goodwin S."/>
            <person name="Spatafora J."/>
            <person name="Crous P."/>
            <person name="Grigoriev I."/>
        </authorList>
    </citation>
    <scope>NUCLEOTIDE SEQUENCE</scope>
    <source>
        <strain evidence="5">CBS 262.69</strain>
    </source>
</reference>
<evidence type="ECO:0000256" key="1">
    <source>
        <dbReference type="ARBA" id="ARBA00022884"/>
    </source>
</evidence>
<evidence type="ECO:0000313" key="5">
    <source>
        <dbReference type="EMBL" id="KAF2400457.1"/>
    </source>
</evidence>
<proteinExistence type="predicted"/>
<evidence type="ECO:0000256" key="2">
    <source>
        <dbReference type="PROSITE-ProRule" id="PRU00176"/>
    </source>
</evidence>
<dbReference type="CDD" id="cd00590">
    <property type="entry name" value="RRM_SF"/>
    <property type="match status" value="1"/>
</dbReference>
<organism evidence="5 6">
    <name type="scientific">Trichodelitschia bisporula</name>
    <dbReference type="NCBI Taxonomy" id="703511"/>
    <lineage>
        <taxon>Eukaryota</taxon>
        <taxon>Fungi</taxon>
        <taxon>Dikarya</taxon>
        <taxon>Ascomycota</taxon>
        <taxon>Pezizomycotina</taxon>
        <taxon>Dothideomycetes</taxon>
        <taxon>Dothideomycetes incertae sedis</taxon>
        <taxon>Phaeotrichales</taxon>
        <taxon>Phaeotrichaceae</taxon>
        <taxon>Trichodelitschia</taxon>
    </lineage>
</organism>
<dbReference type="InterPro" id="IPR035979">
    <property type="entry name" value="RBD_domain_sf"/>
</dbReference>
<feature type="domain" description="RRM" evidence="4">
    <location>
        <begin position="126"/>
        <end position="203"/>
    </location>
</feature>
<feature type="region of interest" description="Disordered" evidence="3">
    <location>
        <begin position="102"/>
        <end position="121"/>
    </location>
</feature>
<dbReference type="PANTHER" id="PTHR48027">
    <property type="entry name" value="HETEROGENEOUS NUCLEAR RIBONUCLEOPROTEIN 87F-RELATED"/>
    <property type="match status" value="1"/>
</dbReference>
<dbReference type="Proteomes" id="UP000799640">
    <property type="component" value="Unassembled WGS sequence"/>
</dbReference>
<dbReference type="SMART" id="SM00360">
    <property type="entry name" value="RRM"/>
    <property type="match status" value="2"/>
</dbReference>
<accession>A0A6G1HX91</accession>
<keyword evidence="1 2" id="KW-0694">RNA-binding</keyword>
<feature type="domain" description="RRM" evidence="4">
    <location>
        <begin position="217"/>
        <end position="295"/>
    </location>
</feature>
<evidence type="ECO:0000313" key="6">
    <source>
        <dbReference type="Proteomes" id="UP000799640"/>
    </source>
</evidence>
<dbReference type="SUPFAM" id="SSF54928">
    <property type="entry name" value="RNA-binding domain, RBD"/>
    <property type="match status" value="1"/>
</dbReference>
<evidence type="ECO:0000259" key="4">
    <source>
        <dbReference type="PROSITE" id="PS50102"/>
    </source>
</evidence>
<dbReference type="Pfam" id="PF00076">
    <property type="entry name" value="RRM_1"/>
    <property type="match status" value="2"/>
</dbReference>
<dbReference type="AlphaFoldDB" id="A0A6G1HX91"/>
<dbReference type="PROSITE" id="PS50102">
    <property type="entry name" value="RRM"/>
    <property type="match status" value="2"/>
</dbReference>
<evidence type="ECO:0000256" key="3">
    <source>
        <dbReference type="SAM" id="MobiDB-lite"/>
    </source>
</evidence>
<name>A0A6G1HX91_9PEZI</name>
<dbReference type="InterPro" id="IPR000504">
    <property type="entry name" value="RRM_dom"/>
</dbReference>
<protein>
    <recommendedName>
        <fullName evidence="4">RRM domain-containing protein</fullName>
    </recommendedName>
</protein>
<dbReference type="EMBL" id="ML996695">
    <property type="protein sequence ID" value="KAF2400457.1"/>
    <property type="molecule type" value="Genomic_DNA"/>
</dbReference>
<dbReference type="InterPro" id="IPR012677">
    <property type="entry name" value="Nucleotide-bd_a/b_plait_sf"/>
</dbReference>
<dbReference type="InterPro" id="IPR052462">
    <property type="entry name" value="SLIRP/GR-RBP-like"/>
</dbReference>
<gene>
    <name evidence="5" type="ORF">EJ06DRAFT_530434</name>
</gene>
<dbReference type="Gene3D" id="3.30.70.330">
    <property type="match status" value="2"/>
</dbReference>
<dbReference type="GO" id="GO:0003723">
    <property type="term" value="F:RNA binding"/>
    <property type="evidence" value="ECO:0007669"/>
    <property type="project" value="UniProtKB-UniRule"/>
</dbReference>
<dbReference type="OrthoDB" id="6730379at2759"/>
<keyword evidence="6" id="KW-1185">Reference proteome</keyword>